<dbReference type="Pfam" id="PF04199">
    <property type="entry name" value="Cyclase"/>
    <property type="match status" value="1"/>
</dbReference>
<comment type="caution">
    <text evidence="1">The sequence shown here is derived from an EMBL/GenBank/DDBJ whole genome shotgun (WGS) entry which is preliminary data.</text>
</comment>
<dbReference type="Proteomes" id="UP001242480">
    <property type="component" value="Unassembled WGS sequence"/>
</dbReference>
<reference evidence="1 2" key="1">
    <citation type="submission" date="2023-07" db="EMBL/GenBank/DDBJ databases">
        <title>Genomic Encyclopedia of Type Strains, Phase IV (KMG-IV): sequencing the most valuable type-strain genomes for metagenomic binning, comparative biology and taxonomic classification.</title>
        <authorList>
            <person name="Goeker M."/>
        </authorList>
    </citation>
    <scope>NUCLEOTIDE SEQUENCE [LARGE SCALE GENOMIC DNA]</scope>
    <source>
        <strain evidence="1 2">DSM 19619</strain>
    </source>
</reference>
<dbReference type="InterPro" id="IPR007325">
    <property type="entry name" value="KFase/CYL"/>
</dbReference>
<name>A0ABU0JM07_9HYPH</name>
<protein>
    <submittedName>
        <fullName evidence="1">Kynurenine formamidase</fullName>
    </submittedName>
</protein>
<dbReference type="SUPFAM" id="SSF102198">
    <property type="entry name" value="Putative cyclase"/>
    <property type="match status" value="1"/>
</dbReference>
<proteinExistence type="predicted"/>
<evidence type="ECO:0000313" key="1">
    <source>
        <dbReference type="EMBL" id="MDQ0475330.1"/>
    </source>
</evidence>
<dbReference type="RefSeq" id="WP_307286420.1">
    <property type="nucleotide sequence ID" value="NZ_JAUSVX010000033.1"/>
</dbReference>
<dbReference type="Gene3D" id="3.50.30.50">
    <property type="entry name" value="Putative cyclase"/>
    <property type="match status" value="1"/>
</dbReference>
<dbReference type="EMBL" id="JAUSVX010000033">
    <property type="protein sequence ID" value="MDQ0475330.1"/>
    <property type="molecule type" value="Genomic_DNA"/>
</dbReference>
<gene>
    <name evidence="1" type="ORF">QO011_008373</name>
</gene>
<organism evidence="1 2">
    <name type="scientific">Labrys wisconsinensis</name>
    <dbReference type="NCBI Taxonomy" id="425677"/>
    <lineage>
        <taxon>Bacteria</taxon>
        <taxon>Pseudomonadati</taxon>
        <taxon>Pseudomonadota</taxon>
        <taxon>Alphaproteobacteria</taxon>
        <taxon>Hyphomicrobiales</taxon>
        <taxon>Xanthobacteraceae</taxon>
        <taxon>Labrys</taxon>
    </lineage>
</organism>
<dbReference type="PANTHER" id="PTHR31118">
    <property type="entry name" value="CYCLASE-LIKE PROTEIN 2"/>
    <property type="match status" value="1"/>
</dbReference>
<sequence length="239" mass="25990">MEFVDLSRELFHRAQIHPSQPPVNINVWTDHSEKITIGRTTHSSRSLSIAFSDHAGTHVDAPVHFDPRPGAASIDELPLENFYTSGICLDLSHVPLKHAVTVPEMQEALSRSGQEIRPGDTVLLWMAVNQRLLGQPGYEHDFPGLGPEAVHWLADFGINQFGVEAVSPAPAGELNLLAHMICAERGITHIECMANLDRLIGRGRFRFVGFPLKIRGGTAGPMRAVAIFDEAPAAVGGTA</sequence>
<accession>A0ABU0JM07</accession>
<evidence type="ECO:0000313" key="2">
    <source>
        <dbReference type="Proteomes" id="UP001242480"/>
    </source>
</evidence>
<keyword evidence="2" id="KW-1185">Reference proteome</keyword>
<dbReference type="PANTHER" id="PTHR31118:SF12">
    <property type="entry name" value="CYCLASE-LIKE PROTEIN 2"/>
    <property type="match status" value="1"/>
</dbReference>
<dbReference type="InterPro" id="IPR037175">
    <property type="entry name" value="KFase_sf"/>
</dbReference>